<reference evidence="1 2" key="1">
    <citation type="submission" date="2016-10" db="EMBL/GenBank/DDBJ databases">
        <authorList>
            <person name="de Groot N.N."/>
        </authorList>
    </citation>
    <scope>NUCLEOTIDE SEQUENCE [LARGE SCALE GENOMIC DNA]</scope>
    <source>
        <strain evidence="1 2">DSM 16957</strain>
    </source>
</reference>
<sequence length="92" mass="10073">MPANPDWGYGSLAEAFALSFDGYAWGEAQTAPVDPRQLAVDVEQGAAIRTWTADALRAALFGLQRRYRDGVSTPDRAHIERLLTALRDRLAG</sequence>
<gene>
    <name evidence="1" type="ORF">SAMN04488509_1141</name>
</gene>
<accession>A0A1G6ZHK9</accession>
<dbReference type="Proteomes" id="UP000199603">
    <property type="component" value="Unassembled WGS sequence"/>
</dbReference>
<protein>
    <submittedName>
        <fullName evidence="1">Uncharacterized protein</fullName>
    </submittedName>
</protein>
<dbReference type="EMBL" id="FNAG01000014">
    <property type="protein sequence ID" value="SDE01893.1"/>
    <property type="molecule type" value="Genomic_DNA"/>
</dbReference>
<evidence type="ECO:0000313" key="2">
    <source>
        <dbReference type="Proteomes" id="UP000199603"/>
    </source>
</evidence>
<keyword evidence="2" id="KW-1185">Reference proteome</keyword>
<proteinExistence type="predicted"/>
<evidence type="ECO:0000313" key="1">
    <source>
        <dbReference type="EMBL" id="SDE01893.1"/>
    </source>
</evidence>
<organism evidence="1 2">
    <name type="scientific">Aquimonas voraii</name>
    <dbReference type="NCBI Taxonomy" id="265719"/>
    <lineage>
        <taxon>Bacteria</taxon>
        <taxon>Pseudomonadati</taxon>
        <taxon>Pseudomonadota</taxon>
        <taxon>Gammaproteobacteria</taxon>
        <taxon>Lysobacterales</taxon>
        <taxon>Lysobacteraceae</taxon>
        <taxon>Aquimonas</taxon>
    </lineage>
</organism>
<dbReference type="AlphaFoldDB" id="A0A1G6ZHK9"/>
<name>A0A1G6ZHK9_9GAMM</name>